<keyword evidence="2" id="KW-1185">Reference proteome</keyword>
<protein>
    <submittedName>
        <fullName evidence="1">Uncharacterized protein</fullName>
    </submittedName>
</protein>
<name>A0ABU7K1I9_9ACTN</name>
<dbReference type="Proteomes" id="UP001356095">
    <property type="component" value="Unassembled WGS sequence"/>
</dbReference>
<evidence type="ECO:0000313" key="2">
    <source>
        <dbReference type="Proteomes" id="UP001356095"/>
    </source>
</evidence>
<reference evidence="1 2" key="1">
    <citation type="submission" date="2023-08" db="EMBL/GenBank/DDBJ databases">
        <authorList>
            <person name="Girao M."/>
            <person name="Carvalho M.F."/>
        </authorList>
    </citation>
    <scope>NUCLEOTIDE SEQUENCE [LARGE SCALE GENOMIC DNA]</scope>
    <source>
        <strain evidence="1 2">CT-R113</strain>
    </source>
</reference>
<accession>A0ABU7K1I9</accession>
<comment type="caution">
    <text evidence="1">The sequence shown here is derived from an EMBL/GenBank/DDBJ whole genome shotgun (WGS) entry which is preliminary data.</text>
</comment>
<organism evidence="1 2">
    <name type="scientific">Nocardiopsis codii</name>
    <dbReference type="NCBI Taxonomy" id="3065942"/>
    <lineage>
        <taxon>Bacteria</taxon>
        <taxon>Bacillati</taxon>
        <taxon>Actinomycetota</taxon>
        <taxon>Actinomycetes</taxon>
        <taxon>Streptosporangiales</taxon>
        <taxon>Nocardiopsidaceae</taxon>
        <taxon>Nocardiopsis</taxon>
    </lineage>
</organism>
<proteinExistence type="predicted"/>
<dbReference type="RefSeq" id="WP_330089927.1">
    <property type="nucleotide sequence ID" value="NZ_JAUZMY010000002.1"/>
</dbReference>
<sequence>MSLQPALIEALRTWASGYCADQAAVDLLITHEEWLHRPDFHRLMEPTFNVNGTPITIIDWERVSAAVNAGDLPASSSALSVLRIALSLAVGEPVDLGDALTGLDATNTAAVATAVVTAAQADRVTVTLAARQLPSWLREG</sequence>
<dbReference type="EMBL" id="JAUZMY010000002">
    <property type="protein sequence ID" value="MEE2036120.1"/>
    <property type="molecule type" value="Genomic_DNA"/>
</dbReference>
<gene>
    <name evidence="1" type="ORF">Q8791_02650</name>
</gene>
<evidence type="ECO:0000313" key="1">
    <source>
        <dbReference type="EMBL" id="MEE2036120.1"/>
    </source>
</evidence>